<dbReference type="PANTHER" id="PTHR34457">
    <property type="entry name" value="EMBRYO DEFECTIVE 2410"/>
    <property type="match status" value="1"/>
</dbReference>
<dbReference type="InterPro" id="IPR053022">
    <property type="entry name" value="Chloroplast_translocon_comp"/>
</dbReference>
<reference evidence="1 2" key="1">
    <citation type="submission" date="2019-06" db="EMBL/GenBank/DDBJ databases">
        <title>A chromosomal-level reference genome of Carpinus fangiana (Coryloideae, Betulaceae).</title>
        <authorList>
            <person name="Yang X."/>
            <person name="Wang Z."/>
            <person name="Zhang L."/>
            <person name="Hao G."/>
            <person name="Liu J."/>
            <person name="Yang Y."/>
        </authorList>
    </citation>
    <scope>NUCLEOTIDE SEQUENCE [LARGE SCALE GENOMIC DNA]</scope>
    <source>
        <strain evidence="1">Cfa_2016G</strain>
        <tissue evidence="1">Leaf</tissue>
    </source>
</reference>
<name>A0A5N6R9I1_9ROSI</name>
<accession>A0A5N6R9I1</accession>
<dbReference type="PANTHER" id="PTHR34457:SF3">
    <property type="entry name" value="PROTEIN TIC236, CHLOROPLASTIC"/>
    <property type="match status" value="1"/>
</dbReference>
<evidence type="ECO:0000313" key="1">
    <source>
        <dbReference type="EMBL" id="KAE8056437.1"/>
    </source>
</evidence>
<sequence>MVTYREMENVNGHVRFQNHYGCVHVQLSGNCMMWKSDVLSEDGGWLSADVFVDTLEQKWHANLKVANFFAPVHLCMSRGELFPNLHGQLDVTGLAFHIFDAPSSFSVNCWCVGLSWVLGGDVQFIDVVA</sequence>
<dbReference type="Proteomes" id="UP000327013">
    <property type="component" value="Chromosome 5"/>
</dbReference>
<dbReference type="OrthoDB" id="1386367at2759"/>
<keyword evidence="2" id="KW-1185">Reference proteome</keyword>
<proteinExistence type="predicted"/>
<dbReference type="EMBL" id="CM017325">
    <property type="protein sequence ID" value="KAE8056437.1"/>
    <property type="molecule type" value="Genomic_DNA"/>
</dbReference>
<gene>
    <name evidence="1" type="ORF">FH972_013212</name>
</gene>
<evidence type="ECO:0000313" key="2">
    <source>
        <dbReference type="Proteomes" id="UP000327013"/>
    </source>
</evidence>
<dbReference type="AlphaFoldDB" id="A0A5N6R9I1"/>
<protein>
    <submittedName>
        <fullName evidence="1">Uncharacterized protein</fullName>
    </submittedName>
</protein>
<organism evidence="1 2">
    <name type="scientific">Carpinus fangiana</name>
    <dbReference type="NCBI Taxonomy" id="176857"/>
    <lineage>
        <taxon>Eukaryota</taxon>
        <taxon>Viridiplantae</taxon>
        <taxon>Streptophyta</taxon>
        <taxon>Embryophyta</taxon>
        <taxon>Tracheophyta</taxon>
        <taxon>Spermatophyta</taxon>
        <taxon>Magnoliopsida</taxon>
        <taxon>eudicotyledons</taxon>
        <taxon>Gunneridae</taxon>
        <taxon>Pentapetalae</taxon>
        <taxon>rosids</taxon>
        <taxon>fabids</taxon>
        <taxon>Fagales</taxon>
        <taxon>Betulaceae</taxon>
        <taxon>Carpinus</taxon>
    </lineage>
</organism>